<evidence type="ECO:0000313" key="1">
    <source>
        <dbReference type="EMBL" id="MBX32285.1"/>
    </source>
</evidence>
<name>A0A2P2MPZ3_RHIMU</name>
<protein>
    <submittedName>
        <fullName evidence="1">Uncharacterized protein</fullName>
    </submittedName>
</protein>
<reference evidence="1" key="1">
    <citation type="submission" date="2018-02" db="EMBL/GenBank/DDBJ databases">
        <title>Rhizophora mucronata_Transcriptome.</title>
        <authorList>
            <person name="Meera S.P."/>
            <person name="Sreeshan A."/>
            <person name="Augustine A."/>
        </authorList>
    </citation>
    <scope>NUCLEOTIDE SEQUENCE</scope>
    <source>
        <tissue evidence="1">Leaf</tissue>
    </source>
</reference>
<proteinExistence type="predicted"/>
<dbReference type="EMBL" id="GGEC01051801">
    <property type="protein sequence ID" value="MBX32285.1"/>
    <property type="molecule type" value="Transcribed_RNA"/>
</dbReference>
<organism evidence="1">
    <name type="scientific">Rhizophora mucronata</name>
    <name type="common">Asiatic mangrove</name>
    <dbReference type="NCBI Taxonomy" id="61149"/>
    <lineage>
        <taxon>Eukaryota</taxon>
        <taxon>Viridiplantae</taxon>
        <taxon>Streptophyta</taxon>
        <taxon>Embryophyta</taxon>
        <taxon>Tracheophyta</taxon>
        <taxon>Spermatophyta</taxon>
        <taxon>Magnoliopsida</taxon>
        <taxon>eudicotyledons</taxon>
        <taxon>Gunneridae</taxon>
        <taxon>Pentapetalae</taxon>
        <taxon>rosids</taxon>
        <taxon>fabids</taxon>
        <taxon>Malpighiales</taxon>
        <taxon>Rhizophoraceae</taxon>
        <taxon>Rhizophora</taxon>
    </lineage>
</organism>
<sequence length="8" mass="876">MEVSAARL</sequence>
<accession>A0A2P2MPZ3</accession>